<keyword evidence="4" id="KW-1185">Reference proteome</keyword>
<dbReference type="EMBL" id="KT001914">
    <property type="protein sequence ID" value="AKU43534.1"/>
    <property type="molecule type" value="Genomic_DNA"/>
</dbReference>
<accession>A0A0K1LM48</accession>
<evidence type="ECO:0000259" key="2">
    <source>
        <dbReference type="Pfam" id="PF05876"/>
    </source>
</evidence>
<gene>
    <name evidence="3" type="ORF">CPT_Seuss8</name>
</gene>
<evidence type="ECO:0000256" key="1">
    <source>
        <dbReference type="SAM" id="MobiDB-lite"/>
    </source>
</evidence>
<proteinExistence type="predicted"/>
<dbReference type="GO" id="GO:0016887">
    <property type="term" value="F:ATP hydrolysis activity"/>
    <property type="evidence" value="ECO:0007669"/>
    <property type="project" value="InterPro"/>
</dbReference>
<organism evidence="3 4">
    <name type="scientific">Caulobacter phage Seuss</name>
    <dbReference type="NCBI Taxonomy" id="1675601"/>
    <lineage>
        <taxon>Viruses</taxon>
        <taxon>Duplodnaviria</taxon>
        <taxon>Heunggongvirae</taxon>
        <taxon>Uroviricota</taxon>
        <taxon>Caudoviricetes</taxon>
        <taxon>Seussvirus</taxon>
        <taxon>Seussvirus seuss</taxon>
    </lineage>
</organism>
<dbReference type="Pfam" id="PF05876">
    <property type="entry name" value="GpA_ATPase"/>
    <property type="match status" value="1"/>
</dbReference>
<name>A0A0K1LM48_9CAUD</name>
<dbReference type="InterPro" id="IPR027417">
    <property type="entry name" value="P-loop_NTPase"/>
</dbReference>
<evidence type="ECO:0000313" key="4">
    <source>
        <dbReference type="Proteomes" id="UP000221339"/>
    </source>
</evidence>
<evidence type="ECO:0000313" key="3">
    <source>
        <dbReference type="EMBL" id="AKU43534.1"/>
    </source>
</evidence>
<feature type="region of interest" description="Disordered" evidence="1">
    <location>
        <begin position="535"/>
        <end position="554"/>
    </location>
</feature>
<dbReference type="InterPro" id="IPR046453">
    <property type="entry name" value="GpA_ATPase"/>
</dbReference>
<sequence>MLYSEWIAQNTKLNGRSFGYEGYEFQQAIVDDMHPELAVIKPSQVGMTEVQVRKFLAFLARNRGTRGIFTFPNEKMFKSNSKTRIKPVVNQSVFNSSAFDAEKPTRAMELYEINGSFAHITGLTEGDATSTPADILFHDELDLSDQVMIGLFQSRLQNSIYKITQLFSTPTFPGFGIELAYNASDMREYMVKCACCGRHQVPRFTMPFLHLPGYKGEGKLDELDQDTVDAINLSETYFKCFHCSKQLDLRNPELREWVAERPSRDAHGYRIRPTSSYKLDPTYIIRQLLKMKRLDQLKGWYNTVLGETFNDGNSKLEADMIAKIMGSPGVPEVGSEVPCALASDMGKTCHLVVGRIDGDVVHPFLFEAVPNGQIKDRIAQLRRKYNIVAGAVDRHPYEITAKEIMDETERVILPVEYRGAEFVNIVKDDYDALDYIQINRTKAIDQVVKLVRNVAMNMTGYGNLKQVVTEHMCDMVRIENPEKLATWEKTTGQDHFMHSLVLLQASIKIAHIVKLSIIQEPKKIILGLIGVPQSKNHQPTQLGQARRREPERLI</sequence>
<reference evidence="3 4" key="1">
    <citation type="journal article" date="2015" name="Genome Announc.">
        <title>Complete Genome Sequence of Caulobacter crescentus Siphophage Seuss.</title>
        <authorList>
            <person name="Sloan J.M."/>
            <person name="Keene J.L."/>
            <person name="Cahill J.L."/>
            <person name="Rasche E.S."/>
            <person name="Kuty Everett G.F."/>
        </authorList>
    </citation>
    <scope>NUCLEOTIDE SEQUENCE [LARGE SCALE GENOMIC DNA]</scope>
</reference>
<dbReference type="Proteomes" id="UP000221339">
    <property type="component" value="Segment"/>
</dbReference>
<feature type="domain" description="Phage terminase large subunit GpA ATPase" evidence="2">
    <location>
        <begin position="24"/>
        <end position="246"/>
    </location>
</feature>
<dbReference type="Gene3D" id="3.40.50.300">
    <property type="entry name" value="P-loop containing nucleotide triphosphate hydrolases"/>
    <property type="match status" value="1"/>
</dbReference>
<protein>
    <submittedName>
        <fullName evidence="3">Terminase large subunit</fullName>
    </submittedName>
</protein>